<organism evidence="5 6">
    <name type="scientific">Cohaesibacter marisflavi</name>
    <dbReference type="NCBI Taxonomy" id="655353"/>
    <lineage>
        <taxon>Bacteria</taxon>
        <taxon>Pseudomonadati</taxon>
        <taxon>Pseudomonadota</taxon>
        <taxon>Alphaproteobacteria</taxon>
        <taxon>Hyphomicrobiales</taxon>
        <taxon>Cohaesibacteraceae</taxon>
    </lineage>
</organism>
<protein>
    <submittedName>
        <fullName evidence="5">Beta-glucosidase</fullName>
    </submittedName>
</protein>
<dbReference type="Pfam" id="PF01915">
    <property type="entry name" value="Glyco_hydro_3_C"/>
    <property type="match status" value="1"/>
</dbReference>
<gene>
    <name evidence="5" type="ORF">SAMN04488056_11945</name>
</gene>
<dbReference type="STRING" id="655353.SAMN04488056_11945"/>
<keyword evidence="2" id="KW-0378">Hydrolase</keyword>
<dbReference type="InterPro" id="IPR017853">
    <property type="entry name" value="GH"/>
</dbReference>
<keyword evidence="6" id="KW-1185">Reference proteome</keyword>
<dbReference type="InterPro" id="IPR001764">
    <property type="entry name" value="Glyco_hydro_3_N"/>
</dbReference>
<dbReference type="SUPFAM" id="SSF52279">
    <property type="entry name" value="Beta-D-glucan exohydrolase, C-terminal domain"/>
    <property type="match status" value="1"/>
</dbReference>
<dbReference type="PANTHER" id="PTHR42715">
    <property type="entry name" value="BETA-GLUCOSIDASE"/>
    <property type="match status" value="1"/>
</dbReference>
<dbReference type="GO" id="GO:0009251">
    <property type="term" value="P:glucan catabolic process"/>
    <property type="evidence" value="ECO:0007669"/>
    <property type="project" value="TreeGrafter"/>
</dbReference>
<evidence type="ECO:0000313" key="5">
    <source>
        <dbReference type="EMBL" id="SFP04763.1"/>
    </source>
</evidence>
<evidence type="ECO:0000259" key="4">
    <source>
        <dbReference type="Pfam" id="PF01915"/>
    </source>
</evidence>
<dbReference type="GO" id="GO:0008422">
    <property type="term" value="F:beta-glucosidase activity"/>
    <property type="evidence" value="ECO:0007669"/>
    <property type="project" value="TreeGrafter"/>
</dbReference>
<proteinExistence type="inferred from homology"/>
<dbReference type="InterPro" id="IPR036881">
    <property type="entry name" value="Glyco_hydro_3_C_sf"/>
</dbReference>
<evidence type="ECO:0000259" key="3">
    <source>
        <dbReference type="Pfam" id="PF00933"/>
    </source>
</evidence>
<evidence type="ECO:0000313" key="6">
    <source>
        <dbReference type="Proteomes" id="UP000199236"/>
    </source>
</evidence>
<sequence>MSNSQSEAHQSALKQFSVSSFEEAVLAVQSGQPPEERAVSLYEQLTPKERLALLHGDIPFWKGRSGIMEFGYNHIPYVMGSNKRLGIPGISFIDGPRGVVVGEATAFPVSMARGASWDVGLEEEIGQAIGLEVRASGGNFFGGVCINLPRHPAWGRIQETYSDQSVLIGEMGAALVRGVKPNAMPCIKHYALNSMENARFDVDVLCDQQTMQEDYLPHFRKAMDAGAASVMCAYNKINGYWASANANLLTEILRDQWGFDGFVISDFVWAIRDAAESLDAGMDLEAPFAQLRADRLPAELESGKVGWDKVETSALRLIATQLCHYAQRPQSEPEPSIIAGQKHRALARKAAEKSMVLLRNEDVDGQPVLPLDEKSLKSIAVLGRLSDLENTGDKGSSNVHASHVVTPLEGIKAALPEASILHADGSDLAAAERLAGEADVAVVVVGYTAAEEGEWVNGRIYARDDLMKLYPDPKTDEERSVLATMLERLEAAKGKPEIGGDRKKLGLLPEAVELIRKMRAANPRCIVVVQTAGAVMITDWYDEVPALVLGWYAGMEGGHALADLLLGRKNFAGRLPYAMAASEDDLPYFDAAATQIVYDRWYGQRKLACDGKEALFPLGFGLSYTEFSINSVHVVEKTQDGLRLSVDVANIGERTGQINLQIYGACSQGPRAGERELLGFALANLKPGERSEISIQSSLQPLSCWDQEGLQFVPPAGEIVIEASQHWGAPAGACTTLKI</sequence>
<dbReference type="InterPro" id="IPR050288">
    <property type="entry name" value="Cellulose_deg_GH3"/>
</dbReference>
<dbReference type="PANTHER" id="PTHR42715:SF3">
    <property type="entry name" value="BETA-GLUCOSIDASE B-RELATED"/>
    <property type="match status" value="1"/>
</dbReference>
<dbReference type="InterPro" id="IPR036962">
    <property type="entry name" value="Glyco_hydro_3_N_sf"/>
</dbReference>
<dbReference type="InterPro" id="IPR002772">
    <property type="entry name" value="Glyco_hydro_3_C"/>
</dbReference>
<feature type="domain" description="Glycoside hydrolase family 3 N-terminal" evidence="3">
    <location>
        <begin position="81"/>
        <end position="318"/>
    </location>
</feature>
<dbReference type="RefSeq" id="WP_210186855.1">
    <property type="nucleotide sequence ID" value="NZ_FOVR01000019.1"/>
</dbReference>
<dbReference type="SUPFAM" id="SSF51445">
    <property type="entry name" value="(Trans)glycosidases"/>
    <property type="match status" value="1"/>
</dbReference>
<dbReference type="EMBL" id="FOVR01000019">
    <property type="protein sequence ID" value="SFP04763.1"/>
    <property type="molecule type" value="Genomic_DNA"/>
</dbReference>
<dbReference type="InterPro" id="IPR013783">
    <property type="entry name" value="Ig-like_fold"/>
</dbReference>
<dbReference type="Proteomes" id="UP000199236">
    <property type="component" value="Unassembled WGS sequence"/>
</dbReference>
<dbReference type="Gene3D" id="2.60.40.10">
    <property type="entry name" value="Immunoglobulins"/>
    <property type="match status" value="1"/>
</dbReference>
<dbReference type="Pfam" id="PF00933">
    <property type="entry name" value="Glyco_hydro_3"/>
    <property type="match status" value="1"/>
</dbReference>
<evidence type="ECO:0000256" key="2">
    <source>
        <dbReference type="ARBA" id="ARBA00022801"/>
    </source>
</evidence>
<feature type="domain" description="Glycoside hydrolase family 3 C-terminal" evidence="4">
    <location>
        <begin position="355"/>
        <end position="624"/>
    </location>
</feature>
<reference evidence="5 6" key="1">
    <citation type="submission" date="2016-10" db="EMBL/GenBank/DDBJ databases">
        <authorList>
            <person name="de Groot N.N."/>
        </authorList>
    </citation>
    <scope>NUCLEOTIDE SEQUENCE [LARGE SCALE GENOMIC DNA]</scope>
    <source>
        <strain evidence="5 6">CGMCC 1.9157</strain>
    </source>
</reference>
<accession>A0A1I5M5I7</accession>
<dbReference type="PRINTS" id="PR00133">
    <property type="entry name" value="GLHYDRLASE3"/>
</dbReference>
<name>A0A1I5M5I7_9HYPH</name>
<dbReference type="Gene3D" id="3.40.50.1700">
    <property type="entry name" value="Glycoside hydrolase family 3 C-terminal domain"/>
    <property type="match status" value="1"/>
</dbReference>
<comment type="similarity">
    <text evidence="1">Belongs to the glycosyl hydrolase 3 family.</text>
</comment>
<dbReference type="Gene3D" id="3.20.20.300">
    <property type="entry name" value="Glycoside hydrolase, family 3, N-terminal domain"/>
    <property type="match status" value="1"/>
</dbReference>
<evidence type="ECO:0000256" key="1">
    <source>
        <dbReference type="ARBA" id="ARBA00005336"/>
    </source>
</evidence>
<dbReference type="AlphaFoldDB" id="A0A1I5M5I7"/>